<keyword evidence="6" id="KW-1185">Reference proteome</keyword>
<dbReference type="SUPFAM" id="SSF118215">
    <property type="entry name" value="Proton glutamate symport protein"/>
    <property type="match status" value="1"/>
</dbReference>
<feature type="transmembrane region" description="Helical" evidence="4">
    <location>
        <begin position="7"/>
        <end position="24"/>
    </location>
</feature>
<feature type="transmembrane region" description="Helical" evidence="4">
    <location>
        <begin position="293"/>
        <end position="315"/>
    </location>
</feature>
<evidence type="ECO:0000256" key="3">
    <source>
        <dbReference type="ARBA" id="ARBA00023136"/>
    </source>
</evidence>
<evidence type="ECO:0000256" key="4">
    <source>
        <dbReference type="SAM" id="Phobius"/>
    </source>
</evidence>
<name>A0ABY5DH56_9GAMM</name>
<keyword evidence="3 4" id="KW-0472">Membrane</keyword>
<protein>
    <submittedName>
        <fullName evidence="5">Uncharacterized protein</fullName>
    </submittedName>
</protein>
<evidence type="ECO:0000313" key="6">
    <source>
        <dbReference type="Proteomes" id="UP001055955"/>
    </source>
</evidence>
<dbReference type="EMBL" id="CP092900">
    <property type="protein sequence ID" value="UTC24105.1"/>
    <property type="molecule type" value="Genomic_DNA"/>
</dbReference>
<proteinExistence type="predicted"/>
<dbReference type="Proteomes" id="UP001055955">
    <property type="component" value="Chromosome"/>
</dbReference>
<keyword evidence="1 4" id="KW-0812">Transmembrane</keyword>
<feature type="transmembrane region" description="Helical" evidence="4">
    <location>
        <begin position="335"/>
        <end position="358"/>
    </location>
</feature>
<feature type="transmembrane region" description="Helical" evidence="4">
    <location>
        <begin position="74"/>
        <end position="96"/>
    </location>
</feature>
<feature type="transmembrane region" description="Helical" evidence="4">
    <location>
        <begin position="264"/>
        <end position="286"/>
    </location>
</feature>
<organism evidence="5 6">
    <name type="scientific">Candidatus Comchoanobacter bicostacola</name>
    <dbReference type="NCBI Taxonomy" id="2919598"/>
    <lineage>
        <taxon>Bacteria</taxon>
        <taxon>Pseudomonadati</taxon>
        <taxon>Pseudomonadota</taxon>
        <taxon>Gammaproteobacteria</taxon>
        <taxon>Candidatus Comchoanobacterales</taxon>
        <taxon>Candidatus Comchoanobacteraceae</taxon>
        <taxon>Candidatus Comchoanobacter</taxon>
    </lineage>
</organism>
<evidence type="ECO:0000256" key="1">
    <source>
        <dbReference type="ARBA" id="ARBA00022692"/>
    </source>
</evidence>
<evidence type="ECO:0000256" key="2">
    <source>
        <dbReference type="ARBA" id="ARBA00022989"/>
    </source>
</evidence>
<keyword evidence="2 4" id="KW-1133">Transmembrane helix</keyword>
<reference evidence="5 6" key="1">
    <citation type="journal article" date="2022" name="Nat. Microbiol.">
        <title>The microbiome of a bacterivorous marine choanoflagellate contains a resource-demanding obligate bacterial associate.</title>
        <authorList>
            <person name="Needham D.M."/>
            <person name="Poirier C."/>
            <person name="Bachy C."/>
            <person name="George E.E."/>
            <person name="Wilken S."/>
            <person name="Yung C.C.M."/>
            <person name="Limardo A.J."/>
            <person name="Morando M."/>
            <person name="Sudek L."/>
            <person name="Malmstrom R.R."/>
            <person name="Keeling P.J."/>
            <person name="Santoro A.E."/>
            <person name="Worden A.Z."/>
        </authorList>
    </citation>
    <scope>NUCLEOTIDE SEQUENCE [LARGE SCALE GENOMIC DNA]</scope>
    <source>
        <strain evidence="5 6">Comchoano-1</strain>
    </source>
</reference>
<feature type="transmembrane region" description="Helical" evidence="4">
    <location>
        <begin position="116"/>
        <end position="135"/>
    </location>
</feature>
<feature type="transmembrane region" description="Helical" evidence="4">
    <location>
        <begin position="189"/>
        <end position="210"/>
    </location>
</feature>
<feature type="transmembrane region" description="Helical" evidence="4">
    <location>
        <begin position="156"/>
        <end position="177"/>
    </location>
</feature>
<feature type="transmembrane region" description="Helical" evidence="4">
    <location>
        <begin position="36"/>
        <end position="62"/>
    </location>
</feature>
<evidence type="ECO:0000313" key="5">
    <source>
        <dbReference type="EMBL" id="UTC24105.1"/>
    </source>
</evidence>
<dbReference type="RefSeq" id="WP_258567889.1">
    <property type="nucleotide sequence ID" value="NZ_CP092900.1"/>
</dbReference>
<sequence length="375" mass="41577">MNRYKVTQYLCLISCISAATWWWFFPGNDLNSEAVVSGILSLLQTAIVPNAFFSLLTAIITLSKDNLRLAVGGFLKAVGILWGVVIATLFLLWLLISNSGVTSTTLPTFNHQNMGVTILIPLVMLCSIILGFIIVKNQRLHRFIEPIQSIQNQVAILFDYIFYLIPVLVFFVIIKFLMVADFNHSIMAINYFLLAVSFVLLINIVMLPLLFRYVLWVPLSEYGTLVAPAVFMTFLAGDSIAAIPMIAHAAANKSDPEDLKLSKIITLVVICFPWVGELANLAFPIYSATIEGYGVSTIASILSVGPFFMFTDPYLSIPALLSAFNFPEIYKVTYLTLALLTDHMFEVSEAIAVLFVVVKIKQSSATFSSKRSPAR</sequence>
<gene>
    <name evidence="5" type="ORF">MMH89_02545</name>
</gene>
<dbReference type="InterPro" id="IPR036458">
    <property type="entry name" value="Na:dicarbo_symporter_sf"/>
</dbReference>
<accession>A0ABY5DH56</accession>
<dbReference type="Gene3D" id="1.10.3860.10">
    <property type="entry name" value="Sodium:dicarboxylate symporter"/>
    <property type="match status" value="1"/>
</dbReference>
<feature type="transmembrane region" description="Helical" evidence="4">
    <location>
        <begin position="222"/>
        <end position="244"/>
    </location>
</feature>